<dbReference type="InterPro" id="IPR011990">
    <property type="entry name" value="TPR-like_helical_dom_sf"/>
</dbReference>
<organism evidence="1">
    <name type="scientific">Tanacetum cinerariifolium</name>
    <name type="common">Dalmatian daisy</name>
    <name type="synonym">Chrysanthemum cinerariifolium</name>
    <dbReference type="NCBI Taxonomy" id="118510"/>
    <lineage>
        <taxon>Eukaryota</taxon>
        <taxon>Viridiplantae</taxon>
        <taxon>Streptophyta</taxon>
        <taxon>Embryophyta</taxon>
        <taxon>Tracheophyta</taxon>
        <taxon>Spermatophyta</taxon>
        <taxon>Magnoliopsida</taxon>
        <taxon>eudicotyledons</taxon>
        <taxon>Gunneridae</taxon>
        <taxon>Pentapetalae</taxon>
        <taxon>asterids</taxon>
        <taxon>campanulids</taxon>
        <taxon>Asterales</taxon>
        <taxon>Asteraceae</taxon>
        <taxon>Asteroideae</taxon>
        <taxon>Anthemideae</taxon>
        <taxon>Anthemidinae</taxon>
        <taxon>Tanacetum</taxon>
    </lineage>
</organism>
<protein>
    <recommendedName>
        <fullName evidence="2">Pentatricopeptide repeat-containing protein</fullName>
    </recommendedName>
</protein>
<dbReference type="Gene3D" id="1.25.40.10">
    <property type="entry name" value="Tetratricopeptide repeat domain"/>
    <property type="match status" value="1"/>
</dbReference>
<proteinExistence type="predicted"/>
<accession>A0A6L2NQV4</accession>
<evidence type="ECO:0008006" key="2">
    <source>
        <dbReference type="Google" id="ProtNLM"/>
    </source>
</evidence>
<name>A0A6L2NQV4_TANCI</name>
<evidence type="ECO:0000313" key="1">
    <source>
        <dbReference type="EMBL" id="GEU87412.1"/>
    </source>
</evidence>
<dbReference type="AlphaFoldDB" id="A0A6L2NQV4"/>
<reference evidence="1" key="1">
    <citation type="journal article" date="2019" name="Sci. Rep.">
        <title>Draft genome of Tanacetum cinerariifolium, the natural source of mosquito coil.</title>
        <authorList>
            <person name="Yamashiro T."/>
            <person name="Shiraishi A."/>
            <person name="Satake H."/>
            <person name="Nakayama K."/>
        </authorList>
    </citation>
    <scope>NUCLEOTIDE SEQUENCE</scope>
</reference>
<sequence length="84" mass="9297">MPQRILTAFNYMIAGYMKNGEVGQSLNLSRRLVLCGERPDGYTLSMVLKALSCGNMCGVFYVDDFGVYERRVCGGCGRGVWEDG</sequence>
<gene>
    <name evidence="1" type="ORF">Tci_059390</name>
</gene>
<comment type="caution">
    <text evidence="1">The sequence shown here is derived from an EMBL/GenBank/DDBJ whole genome shotgun (WGS) entry which is preliminary data.</text>
</comment>
<dbReference type="EMBL" id="BKCJ010009534">
    <property type="protein sequence ID" value="GEU87412.1"/>
    <property type="molecule type" value="Genomic_DNA"/>
</dbReference>